<dbReference type="Proteomes" id="UP001391051">
    <property type="component" value="Unassembled WGS sequence"/>
</dbReference>
<dbReference type="RefSeq" id="XP_066701999.1">
    <property type="nucleotide sequence ID" value="XM_066842137.1"/>
</dbReference>
<evidence type="ECO:0000313" key="2">
    <source>
        <dbReference type="EMBL" id="KAK7956693.1"/>
    </source>
</evidence>
<protein>
    <submittedName>
        <fullName evidence="2">Uncharacterized protein</fullName>
    </submittedName>
</protein>
<proteinExistence type="predicted"/>
<dbReference type="EMBL" id="JAQQWE010000004">
    <property type="protein sequence ID" value="KAK7956693.1"/>
    <property type="molecule type" value="Genomic_DNA"/>
</dbReference>
<name>A0ABR1QIX4_9PEZI</name>
<gene>
    <name evidence="2" type="ORF">PG986_005915</name>
</gene>
<evidence type="ECO:0000256" key="1">
    <source>
        <dbReference type="SAM" id="MobiDB-lite"/>
    </source>
</evidence>
<feature type="region of interest" description="Disordered" evidence="1">
    <location>
        <begin position="103"/>
        <end position="122"/>
    </location>
</feature>
<accession>A0ABR1QIX4</accession>
<feature type="compositionally biased region" description="Polar residues" evidence="1">
    <location>
        <begin position="194"/>
        <end position="214"/>
    </location>
</feature>
<organism evidence="2 3">
    <name type="scientific">Apiospora aurea</name>
    <dbReference type="NCBI Taxonomy" id="335848"/>
    <lineage>
        <taxon>Eukaryota</taxon>
        <taxon>Fungi</taxon>
        <taxon>Dikarya</taxon>
        <taxon>Ascomycota</taxon>
        <taxon>Pezizomycotina</taxon>
        <taxon>Sordariomycetes</taxon>
        <taxon>Xylariomycetidae</taxon>
        <taxon>Amphisphaeriales</taxon>
        <taxon>Apiosporaceae</taxon>
        <taxon>Apiospora</taxon>
    </lineage>
</organism>
<reference evidence="2 3" key="1">
    <citation type="submission" date="2023-01" db="EMBL/GenBank/DDBJ databases">
        <title>Analysis of 21 Apiospora genomes using comparative genomics revels a genus with tremendous synthesis potential of carbohydrate active enzymes and secondary metabolites.</title>
        <authorList>
            <person name="Sorensen T."/>
        </authorList>
    </citation>
    <scope>NUCLEOTIDE SEQUENCE [LARGE SCALE GENOMIC DNA]</scope>
    <source>
        <strain evidence="2 3">CBS 24483</strain>
    </source>
</reference>
<feature type="compositionally biased region" description="Low complexity" evidence="1">
    <location>
        <begin position="176"/>
        <end position="187"/>
    </location>
</feature>
<dbReference type="GeneID" id="92075199"/>
<sequence>MHMPGPPLPLWRPTGPPLPPRPQWTLRSCLAYEILRSLRYPKELSRCMAGTLSGIRSPKGFDKALWNEATVKLGENWPTWNDVRGKEHKLRDFYEMKRRGRLAEERAGDEKRAAPRKQKAEDWVEGFNAETQHQLAELDTETGAVQNAPPSPSAGPTDSPSQNHEEEEEDVVTAGAPHAEAAEAPEMPAEEELTGQSQQTPEHSSGAQGDNESFVQLIRDMLRASI</sequence>
<feature type="region of interest" description="Disordered" evidence="1">
    <location>
        <begin position="136"/>
        <end position="226"/>
    </location>
</feature>
<evidence type="ECO:0000313" key="3">
    <source>
        <dbReference type="Proteomes" id="UP001391051"/>
    </source>
</evidence>
<keyword evidence="3" id="KW-1185">Reference proteome</keyword>
<comment type="caution">
    <text evidence="2">The sequence shown here is derived from an EMBL/GenBank/DDBJ whole genome shotgun (WGS) entry which is preliminary data.</text>
</comment>